<comment type="caution">
    <text evidence="1">The sequence shown here is derived from an EMBL/GenBank/DDBJ whole genome shotgun (WGS) entry which is preliminary data.</text>
</comment>
<accession>A0A8T1LUY2</accession>
<keyword evidence="2" id="KW-1185">Reference proteome</keyword>
<evidence type="ECO:0000313" key="1">
    <source>
        <dbReference type="EMBL" id="KAG5441113.1"/>
    </source>
</evidence>
<gene>
    <name evidence="1" type="ORF">CSKR_202080</name>
</gene>
<name>A0A8T1LUY2_CLOSI</name>
<reference evidence="1 2" key="1">
    <citation type="journal article" date="2018" name="Biotechnol. Adv.">
        <title>Improved genomic resources and new bioinformatic workflow for the carcinogenic parasite Clonorchis sinensis: Biotechnological implications.</title>
        <authorList>
            <person name="Wang D."/>
            <person name="Korhonen P.K."/>
            <person name="Gasser R.B."/>
            <person name="Young N.D."/>
        </authorList>
    </citation>
    <scope>NUCLEOTIDE SEQUENCE [LARGE SCALE GENOMIC DNA]</scope>
    <source>
        <strain evidence="1">Cs-k2</strain>
    </source>
</reference>
<evidence type="ECO:0000313" key="2">
    <source>
        <dbReference type="Proteomes" id="UP000286415"/>
    </source>
</evidence>
<dbReference type="Proteomes" id="UP000286415">
    <property type="component" value="Unassembled WGS sequence"/>
</dbReference>
<reference evidence="1 2" key="2">
    <citation type="journal article" date="2021" name="Genomics">
        <title>High-quality reference genome for Clonorchis sinensis.</title>
        <authorList>
            <person name="Young N.D."/>
            <person name="Stroehlein A.J."/>
            <person name="Kinkar L."/>
            <person name="Wang T."/>
            <person name="Sohn W.M."/>
            <person name="Chang B.C.H."/>
            <person name="Kaur P."/>
            <person name="Weisz D."/>
            <person name="Dudchenko O."/>
            <person name="Aiden E.L."/>
            <person name="Korhonen P.K."/>
            <person name="Gasser R.B."/>
        </authorList>
    </citation>
    <scope>NUCLEOTIDE SEQUENCE [LARGE SCALE GENOMIC DNA]</scope>
    <source>
        <strain evidence="1">Cs-k2</strain>
    </source>
</reference>
<proteinExistence type="predicted"/>
<dbReference type="AlphaFoldDB" id="A0A8T1LUY2"/>
<protein>
    <submittedName>
        <fullName evidence="1">Uncharacterized protein</fullName>
    </submittedName>
</protein>
<sequence>MVGGIVTFFRLILTEFCVDISKKIKLSNLGKKLVVLVIPKLPKTDGIVSNHIKHQDRLKILGTHFYRLGQYMLRKKSFLSLDNQAVPASDFGCLFETLHGRLTRF</sequence>
<dbReference type="EMBL" id="NIRI02000077">
    <property type="protein sequence ID" value="KAG5441113.1"/>
    <property type="molecule type" value="Genomic_DNA"/>
</dbReference>
<organism evidence="1 2">
    <name type="scientific">Clonorchis sinensis</name>
    <name type="common">Chinese liver fluke</name>
    <dbReference type="NCBI Taxonomy" id="79923"/>
    <lineage>
        <taxon>Eukaryota</taxon>
        <taxon>Metazoa</taxon>
        <taxon>Spiralia</taxon>
        <taxon>Lophotrochozoa</taxon>
        <taxon>Platyhelminthes</taxon>
        <taxon>Trematoda</taxon>
        <taxon>Digenea</taxon>
        <taxon>Opisthorchiida</taxon>
        <taxon>Opisthorchiata</taxon>
        <taxon>Opisthorchiidae</taxon>
        <taxon>Clonorchis</taxon>
    </lineage>
</organism>